<proteinExistence type="inferred from homology"/>
<accession>A0A845A244</accession>
<reference evidence="6 7" key="1">
    <citation type="submission" date="2019-12" db="EMBL/GenBank/DDBJ databases">
        <title>Genomic-based taxomic classification of the family Erythrobacteraceae.</title>
        <authorList>
            <person name="Xu L."/>
        </authorList>
    </citation>
    <scope>NUCLEOTIDE SEQUENCE [LARGE SCALE GENOMIC DNA]</scope>
    <source>
        <strain evidence="6 7">RC4-10-4</strain>
    </source>
</reference>
<feature type="compositionally biased region" description="Acidic residues" evidence="4">
    <location>
        <begin position="212"/>
        <end position="234"/>
    </location>
</feature>
<dbReference type="AlphaFoldDB" id="A0A845A244"/>
<protein>
    <recommendedName>
        <fullName evidence="3">RNA-binding protein Hfq</fullName>
    </recommendedName>
</protein>
<organism evidence="6 7">
    <name type="scientific">Aurantiacibacter arachoides</name>
    <dbReference type="NCBI Taxonomy" id="1850444"/>
    <lineage>
        <taxon>Bacteria</taxon>
        <taxon>Pseudomonadati</taxon>
        <taxon>Pseudomonadota</taxon>
        <taxon>Alphaproteobacteria</taxon>
        <taxon>Sphingomonadales</taxon>
        <taxon>Erythrobacteraceae</taxon>
        <taxon>Aurantiacibacter</taxon>
    </lineage>
</organism>
<dbReference type="HAMAP" id="MF_00436">
    <property type="entry name" value="Hfq"/>
    <property type="match status" value="1"/>
</dbReference>
<evidence type="ECO:0000259" key="5">
    <source>
        <dbReference type="PROSITE" id="PS52002"/>
    </source>
</evidence>
<feature type="domain" description="Sm" evidence="5">
    <location>
        <begin position="150"/>
        <end position="210"/>
    </location>
</feature>
<dbReference type="InterPro" id="IPR047575">
    <property type="entry name" value="Sm"/>
</dbReference>
<dbReference type="CDD" id="cd01716">
    <property type="entry name" value="Hfq"/>
    <property type="match status" value="2"/>
</dbReference>
<dbReference type="PANTHER" id="PTHR34772:SF1">
    <property type="entry name" value="RNA-BINDING PROTEIN HFQ"/>
    <property type="match status" value="1"/>
</dbReference>
<sequence length="234" mass="25586">MTKGTLSARPRSRSEDEPGSPTPGPLPEPAPKAATKPGPRTSSTAKSAAPMRAASIRKPPANAKAGNLQDIFLNYLRREKMPVTMFLVKGVKLQGIVTWFDNFSILLRRDGQSQLVYKHAISTIMPADPVDADGFDTGFNGNPKQRLLQDIFLTRVRDAAVQVTMFLVNGVMLQGRIAAFDLFCVLLERDGYVQLAYKHAVSTVQPATPVDLTDDGMEERDDDGEEPDEQGEDA</sequence>
<evidence type="ECO:0000256" key="1">
    <source>
        <dbReference type="ARBA" id="ARBA00022884"/>
    </source>
</evidence>
<dbReference type="RefSeq" id="WP_131452511.1">
    <property type="nucleotide sequence ID" value="NZ_BMJK01000001.1"/>
</dbReference>
<dbReference type="PROSITE" id="PS52002">
    <property type="entry name" value="SM"/>
    <property type="match status" value="2"/>
</dbReference>
<dbReference type="GO" id="GO:0006355">
    <property type="term" value="P:regulation of DNA-templated transcription"/>
    <property type="evidence" value="ECO:0007669"/>
    <property type="project" value="InterPro"/>
</dbReference>
<dbReference type="GO" id="GO:0005829">
    <property type="term" value="C:cytosol"/>
    <property type="evidence" value="ECO:0007669"/>
    <property type="project" value="TreeGrafter"/>
</dbReference>
<feature type="domain" description="Sm" evidence="5">
    <location>
        <begin position="70"/>
        <end position="130"/>
    </location>
</feature>
<dbReference type="InterPro" id="IPR005001">
    <property type="entry name" value="Hfq"/>
</dbReference>
<comment type="caution">
    <text evidence="6">The sequence shown here is derived from an EMBL/GenBank/DDBJ whole genome shotgun (WGS) entry which is preliminary data.</text>
</comment>
<dbReference type="NCBIfam" id="NF010691">
    <property type="entry name" value="PRK14091.1"/>
    <property type="match status" value="1"/>
</dbReference>
<dbReference type="GO" id="GO:0045974">
    <property type="term" value="P:regulation of translation, ncRNA-mediated"/>
    <property type="evidence" value="ECO:0007669"/>
    <property type="project" value="TreeGrafter"/>
</dbReference>
<gene>
    <name evidence="3" type="primary">hfq</name>
    <name evidence="6" type="ORF">GRI62_06295</name>
</gene>
<comment type="function">
    <text evidence="3">RNA chaperone that binds small regulatory RNA (sRNAs) and mRNAs to facilitate mRNA translational regulation in response to envelope stress, environmental stress and changes in metabolite concentrations. Also binds with high specificity to tRNAs.</text>
</comment>
<dbReference type="OrthoDB" id="9799751at2"/>
<evidence type="ECO:0000256" key="2">
    <source>
        <dbReference type="ARBA" id="ARBA00023016"/>
    </source>
</evidence>
<name>A0A845A244_9SPHN</name>
<dbReference type="EMBL" id="WTYH01000001">
    <property type="protein sequence ID" value="MXO93216.1"/>
    <property type="molecule type" value="Genomic_DNA"/>
</dbReference>
<dbReference type="GO" id="GO:0043487">
    <property type="term" value="P:regulation of RNA stability"/>
    <property type="evidence" value="ECO:0007669"/>
    <property type="project" value="TreeGrafter"/>
</dbReference>
<feature type="region of interest" description="Disordered" evidence="4">
    <location>
        <begin position="207"/>
        <end position="234"/>
    </location>
</feature>
<comment type="similarity">
    <text evidence="3">Belongs to the Hfq family.</text>
</comment>
<dbReference type="PANTHER" id="PTHR34772">
    <property type="entry name" value="RNA-BINDING PROTEIN HFQ"/>
    <property type="match status" value="1"/>
</dbReference>
<dbReference type="Gene3D" id="2.30.30.100">
    <property type="match status" value="2"/>
</dbReference>
<keyword evidence="2 3" id="KW-0346">Stress response</keyword>
<dbReference type="SUPFAM" id="SSF50182">
    <property type="entry name" value="Sm-like ribonucleoproteins"/>
    <property type="match status" value="2"/>
</dbReference>
<dbReference type="NCBIfam" id="NF001602">
    <property type="entry name" value="PRK00395.1"/>
    <property type="match status" value="1"/>
</dbReference>
<dbReference type="Pfam" id="PF17209">
    <property type="entry name" value="Hfq"/>
    <property type="match status" value="2"/>
</dbReference>
<dbReference type="Proteomes" id="UP000460626">
    <property type="component" value="Unassembled WGS sequence"/>
</dbReference>
<keyword evidence="7" id="KW-1185">Reference proteome</keyword>
<evidence type="ECO:0000313" key="6">
    <source>
        <dbReference type="EMBL" id="MXO93216.1"/>
    </source>
</evidence>
<evidence type="ECO:0000313" key="7">
    <source>
        <dbReference type="Proteomes" id="UP000460626"/>
    </source>
</evidence>
<dbReference type="InterPro" id="IPR010920">
    <property type="entry name" value="LSM_dom_sf"/>
</dbReference>
<evidence type="ECO:0000256" key="4">
    <source>
        <dbReference type="SAM" id="MobiDB-lite"/>
    </source>
</evidence>
<dbReference type="NCBIfam" id="TIGR02383">
    <property type="entry name" value="Hfq"/>
    <property type="match status" value="2"/>
</dbReference>
<dbReference type="GO" id="GO:0003723">
    <property type="term" value="F:RNA binding"/>
    <property type="evidence" value="ECO:0007669"/>
    <property type="project" value="UniProtKB-UniRule"/>
</dbReference>
<keyword evidence="1 3" id="KW-0694">RNA-binding</keyword>
<comment type="subunit">
    <text evidence="3">Homohexamer.</text>
</comment>
<feature type="region of interest" description="Disordered" evidence="4">
    <location>
        <begin position="1"/>
        <end position="60"/>
    </location>
</feature>
<evidence type="ECO:0000256" key="3">
    <source>
        <dbReference type="HAMAP-Rule" id="MF_00436"/>
    </source>
</evidence>
<feature type="compositionally biased region" description="Pro residues" evidence="4">
    <location>
        <begin position="20"/>
        <end position="30"/>
    </location>
</feature>